<sequence>MEESYQEEEVNIEETCKEVEVVREEHKGVELANLLEIPPPKLPSSFTTFKWVKFISLSFLIPLEYGLLETDGQLRALCDIKSKKKMTS</sequence>
<protein>
    <submittedName>
        <fullName evidence="1">Uncharacterized protein</fullName>
    </submittedName>
</protein>
<name>A0ABY2D7C0_9GAMM</name>
<evidence type="ECO:0000313" key="1">
    <source>
        <dbReference type="EMBL" id="TDA89834.1"/>
    </source>
</evidence>
<dbReference type="EMBL" id="SLTR01000232">
    <property type="protein sequence ID" value="TDA89834.1"/>
    <property type="molecule type" value="Genomic_DNA"/>
</dbReference>
<keyword evidence="2" id="KW-1185">Reference proteome</keyword>
<accession>A0ABY2D7C0</accession>
<proteinExistence type="predicted"/>
<organism evidence="1 2">
    <name type="scientific">Halomonas marinisediminis</name>
    <dbReference type="NCBI Taxonomy" id="2546095"/>
    <lineage>
        <taxon>Bacteria</taxon>
        <taxon>Pseudomonadati</taxon>
        <taxon>Pseudomonadota</taxon>
        <taxon>Gammaproteobacteria</taxon>
        <taxon>Oceanospirillales</taxon>
        <taxon>Halomonadaceae</taxon>
        <taxon>Halomonas</taxon>
    </lineage>
</organism>
<feature type="non-terminal residue" evidence="1">
    <location>
        <position position="88"/>
    </location>
</feature>
<reference evidence="1 2" key="1">
    <citation type="submission" date="2019-03" db="EMBL/GenBank/DDBJ databases">
        <title>Halomonas marinisediminis sp. nov., a moderately halophilic bacterium isolated from the Bohai Gulf.</title>
        <authorList>
            <person name="Ji X."/>
        </authorList>
    </citation>
    <scope>NUCLEOTIDE SEQUENCE [LARGE SCALE GENOMIC DNA]</scope>
    <source>
        <strain evidence="1 2">204</strain>
    </source>
</reference>
<comment type="caution">
    <text evidence="1">The sequence shown here is derived from an EMBL/GenBank/DDBJ whole genome shotgun (WGS) entry which is preliminary data.</text>
</comment>
<evidence type="ECO:0000313" key="2">
    <source>
        <dbReference type="Proteomes" id="UP000294823"/>
    </source>
</evidence>
<dbReference type="Proteomes" id="UP000294823">
    <property type="component" value="Unassembled WGS sequence"/>
</dbReference>
<dbReference type="RefSeq" id="WP_132045661.1">
    <property type="nucleotide sequence ID" value="NZ_SLTR01000232.1"/>
</dbReference>
<gene>
    <name evidence="1" type="ORF">E0702_16495</name>
</gene>